<dbReference type="EMBL" id="FNDX01000075">
    <property type="protein sequence ID" value="SDL10899.1"/>
    <property type="molecule type" value="Genomic_DNA"/>
</dbReference>
<gene>
    <name evidence="1" type="ORF">SAMN05216192_1757</name>
</gene>
<dbReference type="Proteomes" id="UP000199050">
    <property type="component" value="Unassembled WGS sequence"/>
</dbReference>
<evidence type="ECO:0000313" key="1">
    <source>
        <dbReference type="EMBL" id="SDL10899.1"/>
    </source>
</evidence>
<organism evidence="1 2">
    <name type="scientific">Paenibacillus typhae</name>
    <dbReference type="NCBI Taxonomy" id="1174501"/>
    <lineage>
        <taxon>Bacteria</taxon>
        <taxon>Bacillati</taxon>
        <taxon>Bacillota</taxon>
        <taxon>Bacilli</taxon>
        <taxon>Bacillales</taxon>
        <taxon>Paenibacillaceae</taxon>
        <taxon>Paenibacillus</taxon>
    </lineage>
</organism>
<dbReference type="RefSeq" id="WP_090720239.1">
    <property type="nucleotide sequence ID" value="NZ_CBCSKY010000093.1"/>
</dbReference>
<evidence type="ECO:0000313" key="2">
    <source>
        <dbReference type="Proteomes" id="UP000199050"/>
    </source>
</evidence>
<name>A0A1G9HDB7_9BACL</name>
<dbReference type="STRING" id="1174501.SAMN05216192_1757"/>
<sequence length="76" mass="9153">MKNDIIDLYDCSDLSEADLKAESIEGKALYHPKVKKTEALREAPSHLCFWRFPDGRGRYQSWRRRLWELQNNRDRE</sequence>
<dbReference type="OrthoDB" id="2622553at2"/>
<proteinExistence type="predicted"/>
<accession>A0A1G9HDB7</accession>
<protein>
    <submittedName>
        <fullName evidence="1">Uncharacterized protein</fullName>
    </submittedName>
</protein>
<reference evidence="2" key="1">
    <citation type="submission" date="2016-10" db="EMBL/GenBank/DDBJ databases">
        <authorList>
            <person name="Varghese N."/>
            <person name="Submissions S."/>
        </authorList>
    </citation>
    <scope>NUCLEOTIDE SEQUENCE [LARGE SCALE GENOMIC DNA]</scope>
    <source>
        <strain evidence="2">CGMCC 1.11012</strain>
    </source>
</reference>
<dbReference type="AlphaFoldDB" id="A0A1G9HDB7"/>
<keyword evidence="2" id="KW-1185">Reference proteome</keyword>